<evidence type="ECO:0000256" key="1">
    <source>
        <dbReference type="SAM" id="SignalP"/>
    </source>
</evidence>
<dbReference type="OrthoDB" id="7406594at2"/>
<dbReference type="AlphaFoldDB" id="A0A553W9B9"/>
<keyword evidence="1" id="KW-0732">Signal</keyword>
<evidence type="ECO:0000313" key="2">
    <source>
        <dbReference type="EMBL" id="TSB01294.1"/>
    </source>
</evidence>
<evidence type="ECO:0000313" key="3">
    <source>
        <dbReference type="Proteomes" id="UP000320160"/>
    </source>
</evidence>
<organism evidence="2 3">
    <name type="scientific">Sphingorhabdus contaminans</name>
    <dbReference type="NCBI Taxonomy" id="1343899"/>
    <lineage>
        <taxon>Bacteria</taxon>
        <taxon>Pseudomonadati</taxon>
        <taxon>Pseudomonadota</taxon>
        <taxon>Alphaproteobacteria</taxon>
        <taxon>Sphingomonadales</taxon>
        <taxon>Sphingomonadaceae</taxon>
        <taxon>Sphingorhabdus</taxon>
    </lineage>
</organism>
<name>A0A553W9B9_9SPHN</name>
<dbReference type="RefSeq" id="WP_143776488.1">
    <property type="nucleotide sequence ID" value="NZ_OZ260107.1"/>
</dbReference>
<keyword evidence="3" id="KW-1185">Reference proteome</keyword>
<protein>
    <submittedName>
        <fullName evidence="2">Uncharacterized protein</fullName>
    </submittedName>
</protein>
<feature type="signal peptide" evidence="1">
    <location>
        <begin position="1"/>
        <end position="23"/>
    </location>
</feature>
<dbReference type="EMBL" id="VKKU01000002">
    <property type="protein sequence ID" value="TSB01294.1"/>
    <property type="molecule type" value="Genomic_DNA"/>
</dbReference>
<dbReference type="Proteomes" id="UP000320160">
    <property type="component" value="Unassembled WGS sequence"/>
</dbReference>
<gene>
    <name evidence="2" type="ORF">FOM92_08740</name>
</gene>
<proteinExistence type="predicted"/>
<accession>A0A553W9B9</accession>
<comment type="caution">
    <text evidence="2">The sequence shown here is derived from an EMBL/GenBank/DDBJ whole genome shotgun (WGS) entry which is preliminary data.</text>
</comment>
<reference evidence="2 3" key="1">
    <citation type="submission" date="2019-07" db="EMBL/GenBank/DDBJ databases">
        <authorList>
            <person name="Park M."/>
        </authorList>
    </citation>
    <scope>NUCLEOTIDE SEQUENCE [LARGE SCALE GENOMIC DNA]</scope>
    <source>
        <strain evidence="2 3">KCTC32445</strain>
    </source>
</reference>
<sequence length="284" mass="30497">MKLSPLKYVFTAILLGFSAISTAQTSESLPPALAVPAESASYADVADLVVISPLIVDATIKNLRKIAPEQAVGVPATLQRVLVEADISALIRGQEGVTPRVRFLLDVPKDAKGKLPKLKKQRLFLLGSTVAGRPGEIRLSRPNALVQWSPANDQLVRAITKEAVQLDAPERITGITSAFYSAGTVLGEGETQIFLKTAKDQPLSLSVLSRPGEAKRWAVSTAEVIDESATAPQKFTLLWYRLACGLPRALSPELVEAADSDNAARAQADYKYILDSLGPCGRKR</sequence>
<feature type="chain" id="PRO_5021815030" evidence="1">
    <location>
        <begin position="24"/>
        <end position="284"/>
    </location>
</feature>